<keyword evidence="1" id="KW-0479">Metal-binding</keyword>
<dbReference type="PANTHER" id="PTHR38439:SF3">
    <property type="entry name" value="COPPER-RESISTANT CUPROPROTEIN COPI"/>
    <property type="match status" value="1"/>
</dbReference>
<reference evidence="4 5" key="1">
    <citation type="submission" date="2023-01" db="EMBL/GenBank/DDBJ databases">
        <title>Cultivation and genomic characterization of new, ubiquitous marine nitrite-oxidizing bacteria from the Nitrospirales.</title>
        <authorList>
            <person name="Mueller A.J."/>
            <person name="Daebeler A."/>
            <person name="Herbold C.W."/>
            <person name="Kirkegaard R.H."/>
            <person name="Daims H."/>
        </authorList>
    </citation>
    <scope>NUCLEOTIDE SEQUENCE [LARGE SCALE GENOMIC DNA]</scope>
    <source>
        <strain evidence="4 5">VA</strain>
    </source>
</reference>
<dbReference type="Gene3D" id="2.60.40.420">
    <property type="entry name" value="Cupredoxins - blue copper proteins"/>
    <property type="match status" value="1"/>
</dbReference>
<sequence length="152" mass="17370">MKFGKWILPPRWFCRKAHPRMGWMIGCLSCLVLQGSCEWGGSSTILVTAEEFRFNPTRIEWVADQPLRLLIRNQGRERHVFHSRELFGPEAGVLWHQPMVALQEANAIVLEPGQSIELSFTASAGLYPFRCWIKGHTGMEGTIFVKDRSSKL</sequence>
<dbReference type="InterPro" id="IPR050845">
    <property type="entry name" value="Cu-binding_ET"/>
</dbReference>
<name>A0AA96GCY6_9BACT</name>
<dbReference type="PANTHER" id="PTHR38439">
    <property type="entry name" value="AURACYANIN-B"/>
    <property type="match status" value="1"/>
</dbReference>
<dbReference type="InterPro" id="IPR008972">
    <property type="entry name" value="Cupredoxin"/>
</dbReference>
<evidence type="ECO:0000256" key="1">
    <source>
        <dbReference type="ARBA" id="ARBA00022723"/>
    </source>
</evidence>
<evidence type="ECO:0000313" key="4">
    <source>
        <dbReference type="EMBL" id="WNM57880.1"/>
    </source>
</evidence>
<dbReference type="GO" id="GO:0046872">
    <property type="term" value="F:metal ion binding"/>
    <property type="evidence" value="ECO:0007669"/>
    <property type="project" value="UniProtKB-KW"/>
</dbReference>
<feature type="domain" description="EfeO-type cupredoxin-like" evidence="3">
    <location>
        <begin position="41"/>
        <end position="145"/>
    </location>
</feature>
<dbReference type="InterPro" id="IPR028096">
    <property type="entry name" value="EfeO_Cupredoxin"/>
</dbReference>
<dbReference type="RefSeq" id="WP_312642913.1">
    <property type="nucleotide sequence ID" value="NZ_CP116967.1"/>
</dbReference>
<dbReference type="SUPFAM" id="SSF49503">
    <property type="entry name" value="Cupredoxins"/>
    <property type="match status" value="1"/>
</dbReference>
<proteinExistence type="predicted"/>
<gene>
    <name evidence="4" type="ORF">PP769_18200</name>
</gene>
<keyword evidence="2" id="KW-0186">Copper</keyword>
<dbReference type="EMBL" id="CP116967">
    <property type="protein sequence ID" value="WNM57880.1"/>
    <property type="molecule type" value="Genomic_DNA"/>
</dbReference>
<dbReference type="AlphaFoldDB" id="A0AA96GCY6"/>
<dbReference type="Proteomes" id="UP001302719">
    <property type="component" value="Chromosome"/>
</dbReference>
<organism evidence="4 5">
    <name type="scientific">Candidatus Nitrospira allomarina</name>
    <dbReference type="NCBI Taxonomy" id="3020900"/>
    <lineage>
        <taxon>Bacteria</taxon>
        <taxon>Pseudomonadati</taxon>
        <taxon>Nitrospirota</taxon>
        <taxon>Nitrospiria</taxon>
        <taxon>Nitrospirales</taxon>
        <taxon>Nitrospiraceae</taxon>
        <taxon>Nitrospira</taxon>
    </lineage>
</organism>
<protein>
    <submittedName>
        <fullName evidence="4">Cupredoxin domain-containing protein</fullName>
    </submittedName>
</protein>
<dbReference type="KEGG" id="nall:PP769_18200"/>
<evidence type="ECO:0000256" key="2">
    <source>
        <dbReference type="ARBA" id="ARBA00023008"/>
    </source>
</evidence>
<evidence type="ECO:0000259" key="3">
    <source>
        <dbReference type="Pfam" id="PF13473"/>
    </source>
</evidence>
<accession>A0AA96GCY6</accession>
<keyword evidence="5" id="KW-1185">Reference proteome</keyword>
<evidence type="ECO:0000313" key="5">
    <source>
        <dbReference type="Proteomes" id="UP001302719"/>
    </source>
</evidence>
<dbReference type="Pfam" id="PF13473">
    <property type="entry name" value="Cupredoxin_1"/>
    <property type="match status" value="1"/>
</dbReference>